<dbReference type="Pfam" id="PF00069">
    <property type="entry name" value="Pkinase"/>
    <property type="match status" value="1"/>
</dbReference>
<dbReference type="PANTHER" id="PTHR27003">
    <property type="entry name" value="OS07G0166700 PROTEIN"/>
    <property type="match status" value="1"/>
</dbReference>
<feature type="domain" description="Protein kinase" evidence="7">
    <location>
        <begin position="435"/>
        <end position="541"/>
    </location>
</feature>
<dbReference type="Proteomes" id="UP000215914">
    <property type="component" value="Chromosome 9"/>
</dbReference>
<feature type="domain" description="Protein kinase" evidence="7">
    <location>
        <begin position="35"/>
        <end position="289"/>
    </location>
</feature>
<keyword evidence="9" id="KW-1185">Reference proteome</keyword>
<evidence type="ECO:0000256" key="6">
    <source>
        <dbReference type="PROSITE-ProRule" id="PRU10141"/>
    </source>
</evidence>
<dbReference type="GO" id="GO:0004672">
    <property type="term" value="F:protein kinase activity"/>
    <property type="evidence" value="ECO:0000318"/>
    <property type="project" value="GO_Central"/>
</dbReference>
<keyword evidence="5 6" id="KW-0067">ATP-binding</keyword>
<dbReference type="GO" id="GO:0005886">
    <property type="term" value="C:plasma membrane"/>
    <property type="evidence" value="ECO:0000318"/>
    <property type="project" value="GO_Central"/>
</dbReference>
<dbReference type="InterPro" id="IPR000719">
    <property type="entry name" value="Prot_kinase_dom"/>
</dbReference>
<reference evidence="9" key="1">
    <citation type="journal article" date="2017" name="Nature">
        <title>The sunflower genome provides insights into oil metabolism, flowering and Asterid evolution.</title>
        <authorList>
            <person name="Badouin H."/>
            <person name="Gouzy J."/>
            <person name="Grassa C.J."/>
            <person name="Murat F."/>
            <person name="Staton S.E."/>
            <person name="Cottret L."/>
            <person name="Lelandais-Briere C."/>
            <person name="Owens G.L."/>
            <person name="Carrere S."/>
            <person name="Mayjonade B."/>
            <person name="Legrand L."/>
            <person name="Gill N."/>
            <person name="Kane N.C."/>
            <person name="Bowers J.E."/>
            <person name="Hubner S."/>
            <person name="Bellec A."/>
            <person name="Berard A."/>
            <person name="Berges H."/>
            <person name="Blanchet N."/>
            <person name="Boniface M.C."/>
            <person name="Brunel D."/>
            <person name="Catrice O."/>
            <person name="Chaidir N."/>
            <person name="Claudel C."/>
            <person name="Donnadieu C."/>
            <person name="Faraut T."/>
            <person name="Fievet G."/>
            <person name="Helmstetter N."/>
            <person name="King M."/>
            <person name="Knapp S.J."/>
            <person name="Lai Z."/>
            <person name="Le Paslier M.C."/>
            <person name="Lippi Y."/>
            <person name="Lorenzon L."/>
            <person name="Mandel J.R."/>
            <person name="Marage G."/>
            <person name="Marchand G."/>
            <person name="Marquand E."/>
            <person name="Bret-Mestries E."/>
            <person name="Morien E."/>
            <person name="Nambeesan S."/>
            <person name="Nguyen T."/>
            <person name="Pegot-Espagnet P."/>
            <person name="Pouilly N."/>
            <person name="Raftis F."/>
            <person name="Sallet E."/>
            <person name="Schiex T."/>
            <person name="Thomas J."/>
            <person name="Vandecasteele C."/>
            <person name="Vares D."/>
            <person name="Vear F."/>
            <person name="Vautrin S."/>
            <person name="Crespi M."/>
            <person name="Mangin B."/>
            <person name="Burke J.M."/>
            <person name="Salse J."/>
            <person name="Munos S."/>
            <person name="Vincourt P."/>
            <person name="Rieseberg L.H."/>
            <person name="Langlade N.B."/>
        </authorList>
    </citation>
    <scope>NUCLEOTIDE SEQUENCE [LARGE SCALE GENOMIC DNA]</scope>
    <source>
        <strain evidence="9">cv. SF193</strain>
    </source>
</reference>
<protein>
    <recommendedName>
        <fullName evidence="7">Protein kinase domain-containing protein</fullName>
    </recommendedName>
</protein>
<feature type="binding site" evidence="6">
    <location>
        <position position="464"/>
    </location>
    <ligand>
        <name>ATP</name>
        <dbReference type="ChEBI" id="CHEBI:30616"/>
    </ligand>
</feature>
<name>A0A251TSE1_HELAN</name>
<feature type="binding site" evidence="6">
    <location>
        <position position="66"/>
    </location>
    <ligand>
        <name>ATP</name>
        <dbReference type="ChEBI" id="CHEBI:30616"/>
    </ligand>
</feature>
<dbReference type="PROSITE" id="PS50011">
    <property type="entry name" value="PROTEIN_KINASE_DOM"/>
    <property type="match status" value="2"/>
</dbReference>
<dbReference type="Gene3D" id="3.30.200.20">
    <property type="entry name" value="Phosphorylase Kinase, domain 1"/>
    <property type="match status" value="2"/>
</dbReference>
<evidence type="ECO:0000256" key="2">
    <source>
        <dbReference type="ARBA" id="ARBA00022679"/>
    </source>
</evidence>
<proteinExistence type="predicted"/>
<dbReference type="InterPro" id="IPR045272">
    <property type="entry name" value="ANXUR1/2-like"/>
</dbReference>
<organism evidence="8 9">
    <name type="scientific">Helianthus annuus</name>
    <name type="common">Common sunflower</name>
    <dbReference type="NCBI Taxonomy" id="4232"/>
    <lineage>
        <taxon>Eukaryota</taxon>
        <taxon>Viridiplantae</taxon>
        <taxon>Streptophyta</taxon>
        <taxon>Embryophyta</taxon>
        <taxon>Tracheophyta</taxon>
        <taxon>Spermatophyta</taxon>
        <taxon>Magnoliopsida</taxon>
        <taxon>eudicotyledons</taxon>
        <taxon>Gunneridae</taxon>
        <taxon>Pentapetalae</taxon>
        <taxon>asterids</taxon>
        <taxon>campanulids</taxon>
        <taxon>Asterales</taxon>
        <taxon>Asteraceae</taxon>
        <taxon>Asteroideae</taxon>
        <taxon>Heliantheae alliance</taxon>
        <taxon>Heliantheae</taxon>
        <taxon>Helianthus</taxon>
    </lineage>
</organism>
<evidence type="ECO:0000259" key="7">
    <source>
        <dbReference type="PROSITE" id="PS50011"/>
    </source>
</evidence>
<gene>
    <name evidence="8" type="ORF">HannXRQ_Chr09g0240821</name>
</gene>
<dbReference type="InterPro" id="IPR011009">
    <property type="entry name" value="Kinase-like_dom_sf"/>
</dbReference>
<evidence type="ECO:0000256" key="3">
    <source>
        <dbReference type="ARBA" id="ARBA00022741"/>
    </source>
</evidence>
<dbReference type="PROSITE" id="PS00107">
    <property type="entry name" value="PROTEIN_KINASE_ATP"/>
    <property type="match status" value="2"/>
</dbReference>
<evidence type="ECO:0000256" key="1">
    <source>
        <dbReference type="ARBA" id="ARBA00022527"/>
    </source>
</evidence>
<dbReference type="PANTHER" id="PTHR27003:SF342">
    <property type="entry name" value="TYROSINE-PROTEIN KINASE, CSF-1_PDGF RECEPTOR FAMILY-RELATED"/>
    <property type="match status" value="1"/>
</dbReference>
<evidence type="ECO:0000256" key="4">
    <source>
        <dbReference type="ARBA" id="ARBA00022777"/>
    </source>
</evidence>
<dbReference type="GO" id="GO:0004714">
    <property type="term" value="F:transmembrane receptor protein tyrosine kinase activity"/>
    <property type="evidence" value="ECO:0007669"/>
    <property type="project" value="InterPro"/>
</dbReference>
<evidence type="ECO:0000313" key="8">
    <source>
        <dbReference type="EMBL" id="OTG13679.1"/>
    </source>
</evidence>
<evidence type="ECO:0000313" key="9">
    <source>
        <dbReference type="Proteomes" id="UP000215914"/>
    </source>
</evidence>
<dbReference type="AlphaFoldDB" id="A0A251TSE1"/>
<dbReference type="GO" id="GO:0005524">
    <property type="term" value="F:ATP binding"/>
    <property type="evidence" value="ECO:0007669"/>
    <property type="project" value="UniProtKB-UniRule"/>
</dbReference>
<keyword evidence="3 6" id="KW-0547">Nucleotide-binding</keyword>
<keyword evidence="2" id="KW-0808">Transferase</keyword>
<dbReference type="EMBL" id="CM007898">
    <property type="protein sequence ID" value="OTG13679.1"/>
    <property type="molecule type" value="Genomic_DNA"/>
</dbReference>
<dbReference type="InterPro" id="IPR017441">
    <property type="entry name" value="Protein_kinase_ATP_BS"/>
</dbReference>
<dbReference type="FunFam" id="3.30.200.20:FF:000039">
    <property type="entry name" value="receptor-like protein kinase FERONIA"/>
    <property type="match status" value="2"/>
</dbReference>
<keyword evidence="4" id="KW-0418">Kinase</keyword>
<dbReference type="InterPro" id="IPR001245">
    <property type="entry name" value="Ser-Thr/Tyr_kinase_cat_dom"/>
</dbReference>
<dbReference type="GO" id="GO:0004674">
    <property type="term" value="F:protein serine/threonine kinase activity"/>
    <property type="evidence" value="ECO:0007669"/>
    <property type="project" value="UniProtKB-KW"/>
</dbReference>
<accession>A0A251TSE1</accession>
<evidence type="ECO:0000256" key="5">
    <source>
        <dbReference type="ARBA" id="ARBA00022840"/>
    </source>
</evidence>
<dbReference type="InParanoid" id="A0A251TSE1"/>
<dbReference type="Pfam" id="PF07714">
    <property type="entry name" value="PK_Tyr_Ser-Thr"/>
    <property type="match status" value="1"/>
</dbReference>
<sequence length="541" mass="60907">MFVAAEASTTFSTIQWSPLCRHFEFGEILSATKNFSESLVIGQGGFGKVYKGNIDNGSALVVAAIKRCDAKSNQGESEFWAEVEMLSKLRHCHLVSLIGYCNDLGEMILVYEYMPRGTLADHLHKLGTPLSWFQRLKICIDAARGSNILLNKSWAAKVSDFGLSKISPRNQPSTHVSTLVKGTFGYFDPNYFTTGKLTRKSDVYGFGVVLLEVLCRKRAVEDNLDWGIATWALDSIKEGHLKAIVDYDIRREISSKCLKEFARIAERCLDNHPKRRPTMAQVVLSLEYVLTLQEQTNNMLQTASKTIFGQMTNKFSFTAHGQSIGIPISSSMCADYSNFYAHINEHIERTSPKTFRSITVNSFRSLTIKSFFLLPPSMEYGSRMLKKSHIGMDFSSLMRKKRNEEPSFSLFEYSHSLNLAHRFSFDQIKAATNNFDDAQLIGVGGFGKVYLGIGDGGKTKVAIKRRAKTSGQGQLEFRKELEVLSKLRHRHLMSLIGYCDENDEMILVLDYMARGSTTRKVANLLRKFATQKNASQILTKL</sequence>
<dbReference type="Gene3D" id="1.10.510.10">
    <property type="entry name" value="Transferase(Phosphotransferase) domain 1"/>
    <property type="match status" value="1"/>
</dbReference>
<dbReference type="SUPFAM" id="SSF56112">
    <property type="entry name" value="Protein kinase-like (PK-like)"/>
    <property type="match status" value="2"/>
</dbReference>
<keyword evidence="1" id="KW-0723">Serine/threonine-protein kinase</keyword>